<evidence type="ECO:0000313" key="3">
    <source>
        <dbReference type="EMBL" id="KAF2727028.1"/>
    </source>
</evidence>
<feature type="region of interest" description="Disordered" evidence="1">
    <location>
        <begin position="252"/>
        <end position="282"/>
    </location>
</feature>
<organism evidence="3 4">
    <name type="scientific">Polyplosphaeria fusca</name>
    <dbReference type="NCBI Taxonomy" id="682080"/>
    <lineage>
        <taxon>Eukaryota</taxon>
        <taxon>Fungi</taxon>
        <taxon>Dikarya</taxon>
        <taxon>Ascomycota</taxon>
        <taxon>Pezizomycotina</taxon>
        <taxon>Dothideomycetes</taxon>
        <taxon>Pleosporomycetidae</taxon>
        <taxon>Pleosporales</taxon>
        <taxon>Tetraplosphaeriaceae</taxon>
        <taxon>Polyplosphaeria</taxon>
    </lineage>
</organism>
<evidence type="ECO:0000256" key="1">
    <source>
        <dbReference type="SAM" id="MobiDB-lite"/>
    </source>
</evidence>
<dbReference type="PROSITE" id="PS51065">
    <property type="entry name" value="NHR"/>
    <property type="match status" value="1"/>
</dbReference>
<gene>
    <name evidence="3" type="ORF">EJ04DRAFT_152052</name>
</gene>
<evidence type="ECO:0000313" key="4">
    <source>
        <dbReference type="Proteomes" id="UP000799444"/>
    </source>
</evidence>
<dbReference type="EMBL" id="ML996361">
    <property type="protein sequence ID" value="KAF2727028.1"/>
    <property type="molecule type" value="Genomic_DNA"/>
</dbReference>
<dbReference type="Proteomes" id="UP000799444">
    <property type="component" value="Unassembled WGS sequence"/>
</dbReference>
<name>A0A9P4QK96_9PLEO</name>
<accession>A0A9P4QK96</accession>
<keyword evidence="4" id="KW-1185">Reference proteome</keyword>
<dbReference type="InterPro" id="IPR006573">
    <property type="entry name" value="NHR_dom"/>
</dbReference>
<comment type="caution">
    <text evidence="3">The sequence shown here is derived from an EMBL/GenBank/DDBJ whole genome shotgun (WGS) entry which is preliminary data.</text>
</comment>
<feature type="domain" description="NHR" evidence="2">
    <location>
        <begin position="238"/>
        <end position="282"/>
    </location>
</feature>
<dbReference type="AlphaFoldDB" id="A0A9P4QK96"/>
<reference evidence="3" key="1">
    <citation type="journal article" date="2020" name="Stud. Mycol.">
        <title>101 Dothideomycetes genomes: a test case for predicting lifestyles and emergence of pathogens.</title>
        <authorList>
            <person name="Haridas S."/>
            <person name="Albert R."/>
            <person name="Binder M."/>
            <person name="Bloem J."/>
            <person name="Labutti K."/>
            <person name="Salamov A."/>
            <person name="Andreopoulos B."/>
            <person name="Baker S."/>
            <person name="Barry K."/>
            <person name="Bills G."/>
            <person name="Bluhm B."/>
            <person name="Cannon C."/>
            <person name="Castanera R."/>
            <person name="Culley D."/>
            <person name="Daum C."/>
            <person name="Ezra D."/>
            <person name="Gonzalez J."/>
            <person name="Henrissat B."/>
            <person name="Kuo A."/>
            <person name="Liang C."/>
            <person name="Lipzen A."/>
            <person name="Lutzoni F."/>
            <person name="Magnuson J."/>
            <person name="Mondo S."/>
            <person name="Nolan M."/>
            <person name="Ohm R."/>
            <person name="Pangilinan J."/>
            <person name="Park H.-J."/>
            <person name="Ramirez L."/>
            <person name="Alfaro M."/>
            <person name="Sun H."/>
            <person name="Tritt A."/>
            <person name="Yoshinaga Y."/>
            <person name="Zwiers L.-H."/>
            <person name="Turgeon B."/>
            <person name="Goodwin S."/>
            <person name="Spatafora J."/>
            <person name="Crous P."/>
            <person name="Grigoriev I."/>
        </authorList>
    </citation>
    <scope>NUCLEOTIDE SEQUENCE</scope>
    <source>
        <strain evidence="3">CBS 125425</strain>
    </source>
</reference>
<proteinExistence type="predicted"/>
<protein>
    <recommendedName>
        <fullName evidence="2">NHR domain-containing protein</fullName>
    </recommendedName>
</protein>
<evidence type="ECO:0000259" key="2">
    <source>
        <dbReference type="PROSITE" id="PS51065"/>
    </source>
</evidence>
<sequence>MFYPPHHRTPLQCIFQPLCVTVRSFSRPQGHVLCHCCSPGLEPTRCHTGRLRISLDLFAGPEGFCLRNEALPGSRRLSLVVGRCDGHLSPAAISPTALGDRRPNRQSFSLAAGHVGEGGGGDGGTRLVGRGLHLSIFAPTCVSISLPTNVRSINLPPIFFCLFFHLLHDWRPRFVLAGDQQFSRCRTLDKLRGHISPPFQFIYPLESVDTPQMEDQSPHDSSIQCPRQVGPLNPAPVILLFHLHQTGRRMSLSDPYSVSNRTNSFSNRTSYRPQPHQTKRRF</sequence>
<feature type="compositionally biased region" description="Low complexity" evidence="1">
    <location>
        <begin position="257"/>
        <end position="272"/>
    </location>
</feature>